<accession>E6UF41</accession>
<dbReference type="EMBL" id="CP002403">
    <property type="protein sequence ID" value="ADU23568.1"/>
    <property type="molecule type" value="Genomic_DNA"/>
</dbReference>
<evidence type="ECO:0000256" key="2">
    <source>
        <dbReference type="SAM" id="SignalP"/>
    </source>
</evidence>
<dbReference type="InterPro" id="IPR002931">
    <property type="entry name" value="Transglutaminase-like"/>
</dbReference>
<feature type="compositionally biased region" description="Low complexity" evidence="1">
    <location>
        <begin position="33"/>
        <end position="52"/>
    </location>
</feature>
<dbReference type="PANTHER" id="PTHR46333:SF2">
    <property type="entry name" value="CYTOKINESIS PROTEIN 3"/>
    <property type="match status" value="1"/>
</dbReference>
<dbReference type="PANTHER" id="PTHR46333">
    <property type="entry name" value="CYTOKINESIS PROTEIN 3"/>
    <property type="match status" value="1"/>
</dbReference>
<dbReference type="GO" id="GO:0005737">
    <property type="term" value="C:cytoplasm"/>
    <property type="evidence" value="ECO:0007669"/>
    <property type="project" value="TreeGrafter"/>
</dbReference>
<evidence type="ECO:0000313" key="4">
    <source>
        <dbReference type="EMBL" id="ADU23568.1"/>
    </source>
</evidence>
<dbReference type="HOGENOM" id="CLU_847007_0_0_9"/>
<dbReference type="STRING" id="697329.Rumal_3103"/>
<dbReference type="PROSITE" id="PS51257">
    <property type="entry name" value="PROKAR_LIPOPROTEIN"/>
    <property type="match status" value="1"/>
</dbReference>
<dbReference type="Proteomes" id="UP000006919">
    <property type="component" value="Chromosome"/>
</dbReference>
<proteinExistence type="predicted"/>
<dbReference type="OrthoDB" id="9788327at2"/>
<feature type="region of interest" description="Disordered" evidence="1">
    <location>
        <begin position="23"/>
        <end position="64"/>
    </location>
</feature>
<reference evidence="4 5" key="1">
    <citation type="journal article" date="2011" name="J. Bacteriol.">
        <title>Complete genome of the cellulolytic ruminal bacterium Ruminococcus albus 7.</title>
        <authorList>
            <person name="Suen G."/>
            <person name="Stevenson D.M."/>
            <person name="Bruce D.C."/>
            <person name="Chertkov O."/>
            <person name="Copeland A."/>
            <person name="Cheng J.F."/>
            <person name="Detter C."/>
            <person name="Detter J.C."/>
            <person name="Goodwin L.A."/>
            <person name="Han C.S."/>
            <person name="Hauser L.J."/>
            <person name="Ivanova N.N."/>
            <person name="Kyrpides N.C."/>
            <person name="Land M.L."/>
            <person name="Lapidus A."/>
            <person name="Lucas S."/>
            <person name="Ovchinnikova G."/>
            <person name="Pitluck S."/>
            <person name="Tapia R."/>
            <person name="Woyke T."/>
            <person name="Boyum J."/>
            <person name="Mead D."/>
            <person name="Weimer P.J."/>
        </authorList>
    </citation>
    <scope>NUCLEOTIDE SEQUENCE [LARGE SCALE GENOMIC DNA]</scope>
    <source>
        <strain evidence="5">ATCC 27210 / DSM 20455 / JCM 14654 / NCDO 2250 / 7</strain>
    </source>
</reference>
<feature type="compositionally biased region" description="Acidic residues" evidence="1">
    <location>
        <begin position="53"/>
        <end position="64"/>
    </location>
</feature>
<dbReference type="InterPro" id="IPR052557">
    <property type="entry name" value="CAP/Cytokinesis_protein"/>
</dbReference>
<dbReference type="RefSeq" id="WP_013499675.1">
    <property type="nucleotide sequence ID" value="NC_014833.1"/>
</dbReference>
<dbReference type="Pfam" id="PF01841">
    <property type="entry name" value="Transglut_core"/>
    <property type="match status" value="1"/>
</dbReference>
<dbReference type="InterPro" id="IPR038765">
    <property type="entry name" value="Papain-like_cys_pep_sf"/>
</dbReference>
<sequence length="348" mass="38198" precursor="true">MKRNGTIAVLAAALILAGCSGTAQNNESKSETETTADTSFAVTTTTTENTEPPAEETTSDEEEVSEEVLYDWTPISQAYLAGDPSGLDEIQTEIYTKASEVIDKIITDGMSDYDKELAIHDYIIQNVEYDIGMLGIFEDHGEHAGDPYGALVDGKCICSGYTTTFNMFMDMLGIPCTSTMAAADGDEPHAWNMVQIDGHWYYTDVTWDDPVPDIKGRPEHHKYFNTSKEVMASRHVWDSSSDPVCDTDKDSYAAHELVTVSSTDDIVNALKAAVEKRSANVYFIPEDPEGWSLEETDAVDTYLTAGVIGGKTLKIAQRDFKNAKGSCFIQWQRMKIGDKIAVSGTILL</sequence>
<dbReference type="SUPFAM" id="SSF54001">
    <property type="entry name" value="Cysteine proteinases"/>
    <property type="match status" value="1"/>
</dbReference>
<evidence type="ECO:0000259" key="3">
    <source>
        <dbReference type="Pfam" id="PF01841"/>
    </source>
</evidence>
<dbReference type="Gene3D" id="3.10.620.30">
    <property type="match status" value="1"/>
</dbReference>
<dbReference type="eggNOG" id="COG5279">
    <property type="taxonomic scope" value="Bacteria"/>
</dbReference>
<feature type="domain" description="Transglutaminase-like" evidence="3">
    <location>
        <begin position="103"/>
        <end position="204"/>
    </location>
</feature>
<keyword evidence="2" id="KW-0732">Signal</keyword>
<organism evidence="4 5">
    <name type="scientific">Ruminococcus albus (strain ATCC 27210 / DSM 20455 / JCM 14654 / NCDO 2250 / 7)</name>
    <dbReference type="NCBI Taxonomy" id="697329"/>
    <lineage>
        <taxon>Bacteria</taxon>
        <taxon>Bacillati</taxon>
        <taxon>Bacillota</taxon>
        <taxon>Clostridia</taxon>
        <taxon>Eubacteriales</taxon>
        <taxon>Oscillospiraceae</taxon>
        <taxon>Ruminococcus</taxon>
    </lineage>
</organism>
<protein>
    <submittedName>
        <fullName evidence="4">Transglutaminase domain-containing protein</fullName>
    </submittedName>
</protein>
<dbReference type="AlphaFoldDB" id="E6UF41"/>
<dbReference type="KEGG" id="ral:Rumal_3103"/>
<name>E6UF41_RUMA7</name>
<feature type="signal peptide" evidence="2">
    <location>
        <begin position="1"/>
        <end position="25"/>
    </location>
</feature>
<feature type="chain" id="PRO_5003209936" evidence="2">
    <location>
        <begin position="26"/>
        <end position="348"/>
    </location>
</feature>
<gene>
    <name evidence="4" type="ordered locus">Rumal_3103</name>
</gene>
<evidence type="ECO:0000256" key="1">
    <source>
        <dbReference type="SAM" id="MobiDB-lite"/>
    </source>
</evidence>
<evidence type="ECO:0000313" key="5">
    <source>
        <dbReference type="Proteomes" id="UP000006919"/>
    </source>
</evidence>